<protein>
    <submittedName>
        <fullName evidence="1">Uncharacterized protein</fullName>
    </submittedName>
</protein>
<dbReference type="EMBL" id="PFVG01000095">
    <property type="protein sequence ID" value="PJA91802.1"/>
    <property type="molecule type" value="Genomic_DNA"/>
</dbReference>
<evidence type="ECO:0000313" key="1">
    <source>
        <dbReference type="EMBL" id="PJA91802.1"/>
    </source>
</evidence>
<accession>A0A2M7Z896</accession>
<dbReference type="Proteomes" id="UP000229569">
    <property type="component" value="Unassembled WGS sequence"/>
</dbReference>
<sequence length="69" mass="7599">MVSCNELQGGGTGLILIWQEKSGIPPTPPPFCPPELKSFSKFSVRIFTKKSSDFVQRSDRQSNLETSPA</sequence>
<comment type="caution">
    <text evidence="1">The sequence shown here is derived from an EMBL/GenBank/DDBJ whole genome shotgun (WGS) entry which is preliminary data.</text>
</comment>
<proteinExistence type="predicted"/>
<dbReference type="AlphaFoldDB" id="A0A2M7Z896"/>
<reference evidence="2" key="1">
    <citation type="submission" date="2017-09" db="EMBL/GenBank/DDBJ databases">
        <title>Depth-based differentiation of microbial function through sediment-hosted aquifers and enrichment of novel symbionts in the deep terrestrial subsurface.</title>
        <authorList>
            <person name="Probst A.J."/>
            <person name="Ladd B."/>
            <person name="Jarett J.K."/>
            <person name="Geller-Mcgrath D.E."/>
            <person name="Sieber C.M.K."/>
            <person name="Emerson J.B."/>
            <person name="Anantharaman K."/>
            <person name="Thomas B.C."/>
            <person name="Malmstrom R."/>
            <person name="Stieglmeier M."/>
            <person name="Klingl A."/>
            <person name="Woyke T."/>
            <person name="Ryan C.M."/>
            <person name="Banfield J.F."/>
        </authorList>
    </citation>
    <scope>NUCLEOTIDE SEQUENCE [LARGE SCALE GENOMIC DNA]</scope>
</reference>
<organism evidence="1 2">
    <name type="scientific">Candidatus Kuenenbacteria bacterium CG_4_9_14_3_um_filter_39_14</name>
    <dbReference type="NCBI Taxonomy" id="1974616"/>
    <lineage>
        <taxon>Bacteria</taxon>
        <taxon>Candidatus Kueneniibacteriota</taxon>
    </lineage>
</organism>
<evidence type="ECO:0000313" key="2">
    <source>
        <dbReference type="Proteomes" id="UP000229569"/>
    </source>
</evidence>
<gene>
    <name evidence="1" type="ORF">CO134_03490</name>
</gene>
<name>A0A2M7Z896_9BACT</name>